<evidence type="ECO:0000259" key="2">
    <source>
        <dbReference type="Pfam" id="PF08327"/>
    </source>
</evidence>
<proteinExistence type="inferred from homology"/>
<keyword evidence="4" id="KW-1185">Reference proteome</keyword>
<dbReference type="CDD" id="cd07814">
    <property type="entry name" value="SRPBCC_CalC_Aha1-like"/>
    <property type="match status" value="1"/>
</dbReference>
<dbReference type="OrthoDB" id="5185819at2"/>
<accession>A0A4Q7Y2M0</accession>
<comment type="similarity">
    <text evidence="1">Belongs to the AHA1 family.</text>
</comment>
<evidence type="ECO:0000256" key="1">
    <source>
        <dbReference type="ARBA" id="ARBA00006817"/>
    </source>
</evidence>
<dbReference type="EMBL" id="SHKV01000001">
    <property type="protein sequence ID" value="RZU31077.1"/>
    <property type="molecule type" value="Genomic_DNA"/>
</dbReference>
<dbReference type="InterPro" id="IPR013538">
    <property type="entry name" value="ASHA1/2-like_C"/>
</dbReference>
<dbReference type="Pfam" id="PF08327">
    <property type="entry name" value="AHSA1"/>
    <property type="match status" value="1"/>
</dbReference>
<feature type="domain" description="Activator of Hsp90 ATPase homologue 1/2-like C-terminal" evidence="2">
    <location>
        <begin position="23"/>
        <end position="159"/>
    </location>
</feature>
<name>A0A4Q7Y2M0_9ACTN</name>
<organism evidence="3 4">
    <name type="scientific">Blastococcus saxobsidens</name>
    <dbReference type="NCBI Taxonomy" id="138336"/>
    <lineage>
        <taxon>Bacteria</taxon>
        <taxon>Bacillati</taxon>
        <taxon>Actinomycetota</taxon>
        <taxon>Actinomycetes</taxon>
        <taxon>Geodermatophilales</taxon>
        <taxon>Geodermatophilaceae</taxon>
        <taxon>Blastococcus</taxon>
    </lineage>
</organism>
<sequence>MTVVSTQSDQENLTFTIVAEFPAPPSRVWQVWADPRQLERWWGPPTWPATFTDHDLSVGGGAAYFMTGPEGEKAHGWWRITAVEEPTRLEFEDGFADEHGTPAADMPVTTARVDLQETDGGTRMTVQSRFPSTEAMEQMVAMGMAEGMQQAMGQIDQLLLTSV</sequence>
<protein>
    <submittedName>
        <fullName evidence="3">Uncharacterized protein YndB with AHSA1/START domain</fullName>
    </submittedName>
</protein>
<dbReference type="RefSeq" id="WP_104527843.1">
    <property type="nucleotide sequence ID" value="NZ_POQT01000008.1"/>
</dbReference>
<evidence type="ECO:0000313" key="4">
    <source>
        <dbReference type="Proteomes" id="UP000292507"/>
    </source>
</evidence>
<evidence type="ECO:0000313" key="3">
    <source>
        <dbReference type="EMBL" id="RZU31077.1"/>
    </source>
</evidence>
<dbReference type="SUPFAM" id="SSF55961">
    <property type="entry name" value="Bet v1-like"/>
    <property type="match status" value="1"/>
</dbReference>
<dbReference type="Gene3D" id="3.30.530.20">
    <property type="match status" value="1"/>
</dbReference>
<comment type="caution">
    <text evidence="3">The sequence shown here is derived from an EMBL/GenBank/DDBJ whole genome shotgun (WGS) entry which is preliminary data.</text>
</comment>
<dbReference type="Proteomes" id="UP000292507">
    <property type="component" value="Unassembled WGS sequence"/>
</dbReference>
<gene>
    <name evidence="3" type="ORF">BKA19_0724</name>
</gene>
<reference evidence="3 4" key="1">
    <citation type="submission" date="2019-02" db="EMBL/GenBank/DDBJ databases">
        <title>Sequencing the genomes of 1000 actinobacteria strains.</title>
        <authorList>
            <person name="Klenk H.-P."/>
        </authorList>
    </citation>
    <scope>NUCLEOTIDE SEQUENCE [LARGE SCALE GENOMIC DNA]</scope>
    <source>
        <strain evidence="3 4">DSM 44509</strain>
    </source>
</reference>
<dbReference type="InterPro" id="IPR023393">
    <property type="entry name" value="START-like_dom_sf"/>
</dbReference>
<dbReference type="AlphaFoldDB" id="A0A4Q7Y2M0"/>